<evidence type="ECO:0000256" key="12">
    <source>
        <dbReference type="ARBA" id="ARBA00022741"/>
    </source>
</evidence>
<keyword evidence="14" id="KW-0067">ATP-binding</keyword>
<evidence type="ECO:0000256" key="5">
    <source>
        <dbReference type="ARBA" id="ARBA00004692"/>
    </source>
</evidence>
<evidence type="ECO:0000256" key="17">
    <source>
        <dbReference type="ARBA" id="ARBA00030571"/>
    </source>
</evidence>
<keyword evidence="19" id="KW-1185">Reference proteome</keyword>
<keyword evidence="10" id="KW-0169">Cobalamin biosynthesis</keyword>
<evidence type="ECO:0000256" key="2">
    <source>
        <dbReference type="ARBA" id="ARBA00000711"/>
    </source>
</evidence>
<sequence length="191" mass="20944">MDTSKIILVTGGARSGKSAFAERYAAALPGRHAYVATARIFDEEMAQRIAIHRKRRPSSWQTWEIPQDLPETMERLCQSSDVALVDCLTLYFSNYLFAHDGEDDEAIIDGALAELQAVLAAFRQAGVTAVLVTNELGCGIVPMEHVSRLYRDLMGKINQAAAAEADEVYLSVCGITTELKHQAVCLPEVKS</sequence>
<dbReference type="RefSeq" id="WP_292106163.1">
    <property type="nucleotide sequence ID" value="NZ_JBBMEU010000032.1"/>
</dbReference>
<comment type="catalytic activity">
    <reaction evidence="1">
        <text>adenosylcob(III)inamide + ATP = adenosylcob(III)inamide phosphate + ADP + H(+)</text>
        <dbReference type="Rhea" id="RHEA:15769"/>
        <dbReference type="ChEBI" id="CHEBI:2480"/>
        <dbReference type="ChEBI" id="CHEBI:15378"/>
        <dbReference type="ChEBI" id="CHEBI:30616"/>
        <dbReference type="ChEBI" id="CHEBI:58502"/>
        <dbReference type="ChEBI" id="CHEBI:456216"/>
        <dbReference type="EC" id="2.7.1.156"/>
    </reaction>
</comment>
<evidence type="ECO:0000256" key="4">
    <source>
        <dbReference type="ARBA" id="ARBA00003889"/>
    </source>
</evidence>
<comment type="function">
    <text evidence="4">Catalyzes ATP-dependent phosphorylation of adenosylcobinamide and addition of GMP to adenosylcobinamide phosphate.</text>
</comment>
<evidence type="ECO:0000256" key="13">
    <source>
        <dbReference type="ARBA" id="ARBA00022777"/>
    </source>
</evidence>
<comment type="pathway">
    <text evidence="5">Cofactor biosynthesis; adenosylcobalamin biosynthesis; adenosylcobalamin from cob(II)yrinate a,c-diamide: step 6/7.</text>
</comment>
<evidence type="ECO:0000256" key="8">
    <source>
        <dbReference type="ARBA" id="ARBA00012016"/>
    </source>
</evidence>
<accession>A0ABV1CZV8</accession>
<comment type="similarity">
    <text evidence="7">Belongs to the CobU/CobP family.</text>
</comment>
<evidence type="ECO:0000256" key="9">
    <source>
        <dbReference type="ARBA" id="ARBA00012523"/>
    </source>
</evidence>
<organism evidence="18 19">
    <name type="scientific">Megasphaera intestinihominis</name>
    <dbReference type="NCBI Taxonomy" id="3133159"/>
    <lineage>
        <taxon>Bacteria</taxon>
        <taxon>Bacillati</taxon>
        <taxon>Bacillota</taxon>
        <taxon>Negativicutes</taxon>
        <taxon>Veillonellales</taxon>
        <taxon>Veillonellaceae</taxon>
        <taxon>Megasphaera</taxon>
    </lineage>
</organism>
<comment type="catalytic activity">
    <reaction evidence="3">
        <text>adenosylcob(III)inamide + GTP = adenosylcob(III)inamide phosphate + GDP + H(+)</text>
        <dbReference type="Rhea" id="RHEA:15765"/>
        <dbReference type="ChEBI" id="CHEBI:2480"/>
        <dbReference type="ChEBI" id="CHEBI:15378"/>
        <dbReference type="ChEBI" id="CHEBI:37565"/>
        <dbReference type="ChEBI" id="CHEBI:58189"/>
        <dbReference type="ChEBI" id="CHEBI:58502"/>
        <dbReference type="EC" id="2.7.1.156"/>
    </reaction>
</comment>
<gene>
    <name evidence="18" type="primary">cobU</name>
    <name evidence="18" type="ORF">WMO23_06590</name>
</gene>
<dbReference type="GO" id="GO:0008820">
    <property type="term" value="F:cobinamide phosphate guanylyltransferase activity"/>
    <property type="evidence" value="ECO:0007669"/>
    <property type="project" value="UniProtKB-EC"/>
</dbReference>
<dbReference type="PANTHER" id="PTHR34848:SF1">
    <property type="entry name" value="BIFUNCTIONAL ADENOSYLCOBALAMIN BIOSYNTHESIS PROTEIN COBU"/>
    <property type="match status" value="1"/>
</dbReference>
<keyword evidence="12" id="KW-0547">Nucleotide-binding</keyword>
<evidence type="ECO:0000256" key="6">
    <source>
        <dbReference type="ARBA" id="ARBA00005159"/>
    </source>
</evidence>
<dbReference type="SUPFAM" id="SSF52540">
    <property type="entry name" value="P-loop containing nucleoside triphosphate hydrolases"/>
    <property type="match status" value="1"/>
</dbReference>
<dbReference type="PANTHER" id="PTHR34848">
    <property type="match status" value="1"/>
</dbReference>
<comment type="caution">
    <text evidence="18">The sequence shown here is derived from an EMBL/GenBank/DDBJ whole genome shotgun (WGS) entry which is preliminary data.</text>
</comment>
<dbReference type="InterPro" id="IPR003203">
    <property type="entry name" value="CobU/CobP"/>
</dbReference>
<name>A0ABV1CZV8_9FIRM</name>
<keyword evidence="18" id="KW-0548">Nucleotidyltransferase</keyword>
<dbReference type="EC" id="2.7.1.156" evidence="8"/>
<reference evidence="18 19" key="1">
    <citation type="submission" date="2024-03" db="EMBL/GenBank/DDBJ databases">
        <title>Human intestinal bacterial collection.</title>
        <authorList>
            <person name="Pauvert C."/>
            <person name="Hitch T.C.A."/>
            <person name="Clavel T."/>
        </authorList>
    </citation>
    <scope>NUCLEOTIDE SEQUENCE [LARGE SCALE GENOMIC DNA]</scope>
    <source>
        <strain evidence="18 19">CLA-AA-H81</strain>
    </source>
</reference>
<keyword evidence="15" id="KW-0342">GTP-binding</keyword>
<comment type="catalytic activity">
    <reaction evidence="2">
        <text>adenosylcob(III)inamide phosphate + GTP + H(+) = adenosylcob(III)inamide-GDP + diphosphate</text>
        <dbReference type="Rhea" id="RHEA:22712"/>
        <dbReference type="ChEBI" id="CHEBI:15378"/>
        <dbReference type="ChEBI" id="CHEBI:33019"/>
        <dbReference type="ChEBI" id="CHEBI:37565"/>
        <dbReference type="ChEBI" id="CHEBI:58502"/>
        <dbReference type="ChEBI" id="CHEBI:60487"/>
        <dbReference type="EC" id="2.7.7.62"/>
    </reaction>
</comment>
<evidence type="ECO:0000256" key="10">
    <source>
        <dbReference type="ARBA" id="ARBA00022573"/>
    </source>
</evidence>
<keyword evidence="11 18" id="KW-0808">Transferase</keyword>
<dbReference type="Proteomes" id="UP001433088">
    <property type="component" value="Unassembled WGS sequence"/>
</dbReference>
<evidence type="ECO:0000256" key="16">
    <source>
        <dbReference type="ARBA" id="ARBA00029570"/>
    </source>
</evidence>
<dbReference type="NCBIfam" id="NF004469">
    <property type="entry name" value="PRK05800.1"/>
    <property type="match status" value="1"/>
</dbReference>
<protein>
    <recommendedName>
        <fullName evidence="16">Adenosylcobinamide kinase</fullName>
        <ecNumber evidence="8">2.7.1.156</ecNumber>
        <ecNumber evidence="9">2.7.7.62</ecNumber>
    </recommendedName>
    <alternativeName>
        <fullName evidence="17">Adenosylcobinamide-phosphate guanylyltransferase</fullName>
    </alternativeName>
</protein>
<dbReference type="InterPro" id="IPR027417">
    <property type="entry name" value="P-loop_NTPase"/>
</dbReference>
<comment type="pathway">
    <text evidence="6">Cofactor biosynthesis; adenosylcobalamin biosynthesis; adenosylcobalamin from cob(II)yrinate a,c-diamide: step 5/7.</text>
</comment>
<dbReference type="Gene3D" id="3.40.50.300">
    <property type="entry name" value="P-loop containing nucleotide triphosphate hydrolases"/>
    <property type="match status" value="1"/>
</dbReference>
<dbReference type="GO" id="GO:0043752">
    <property type="term" value="F:adenosylcobinamide kinase activity"/>
    <property type="evidence" value="ECO:0007669"/>
    <property type="project" value="UniProtKB-EC"/>
</dbReference>
<dbReference type="EC" id="2.7.7.62" evidence="9"/>
<evidence type="ECO:0000256" key="3">
    <source>
        <dbReference type="ARBA" id="ARBA00001522"/>
    </source>
</evidence>
<evidence type="ECO:0000313" key="19">
    <source>
        <dbReference type="Proteomes" id="UP001433088"/>
    </source>
</evidence>
<dbReference type="Pfam" id="PF02283">
    <property type="entry name" value="CobU"/>
    <property type="match status" value="1"/>
</dbReference>
<dbReference type="PIRSF" id="PIRSF006135">
    <property type="entry name" value="CobU"/>
    <property type="match status" value="1"/>
</dbReference>
<proteinExistence type="inferred from homology"/>
<evidence type="ECO:0000256" key="15">
    <source>
        <dbReference type="ARBA" id="ARBA00023134"/>
    </source>
</evidence>
<dbReference type="CDD" id="cd00544">
    <property type="entry name" value="CobU"/>
    <property type="match status" value="1"/>
</dbReference>
<keyword evidence="13 18" id="KW-0418">Kinase</keyword>
<dbReference type="EMBL" id="JBBMEU010000032">
    <property type="protein sequence ID" value="MEQ2422399.1"/>
    <property type="molecule type" value="Genomic_DNA"/>
</dbReference>
<evidence type="ECO:0000256" key="1">
    <source>
        <dbReference type="ARBA" id="ARBA00000312"/>
    </source>
</evidence>
<evidence type="ECO:0000256" key="14">
    <source>
        <dbReference type="ARBA" id="ARBA00022840"/>
    </source>
</evidence>
<evidence type="ECO:0000313" key="18">
    <source>
        <dbReference type="EMBL" id="MEQ2422399.1"/>
    </source>
</evidence>
<evidence type="ECO:0000256" key="11">
    <source>
        <dbReference type="ARBA" id="ARBA00022679"/>
    </source>
</evidence>
<evidence type="ECO:0000256" key="7">
    <source>
        <dbReference type="ARBA" id="ARBA00007490"/>
    </source>
</evidence>